<keyword evidence="2" id="KW-1185">Reference proteome</keyword>
<reference evidence="1 2" key="1">
    <citation type="submission" date="2018-06" db="EMBL/GenBank/DDBJ databases">
        <title>Genome sequencing of Flavobacterium.</title>
        <authorList>
            <person name="Baek M.-G."/>
            <person name="Yi H."/>
        </authorList>
    </citation>
    <scope>NUCLEOTIDE SEQUENCE [LARGE SCALE GENOMIC DNA]</scope>
    <source>
        <strain evidence="1 2">HYN0086</strain>
    </source>
</reference>
<dbReference type="Proteomes" id="UP000251561">
    <property type="component" value="Chromosome"/>
</dbReference>
<dbReference type="EMBL" id="CP030261">
    <property type="protein sequence ID" value="AXB58246.1"/>
    <property type="molecule type" value="Genomic_DNA"/>
</dbReference>
<accession>A0A344LWF4</accession>
<evidence type="ECO:0000313" key="1">
    <source>
        <dbReference type="EMBL" id="AXB58246.1"/>
    </source>
</evidence>
<sequence length="146" mass="17736">MQKERVLVRDNKGIFLKMFKRKFKDEFEFSEKSFFDHSEEEVKPYDRIVYVVYNREELIGFLQENKRTNVLVCLFNKQFYTSLAFLEAINNLILFDESKTSREIFKELKTFFKKTLDFKNEKIPVTESNMPQSTTSDYYKAMYFLM</sequence>
<organism evidence="1 2">
    <name type="scientific">Flavobacterium fluviale</name>
    <dbReference type="NCBI Taxonomy" id="2249356"/>
    <lineage>
        <taxon>Bacteria</taxon>
        <taxon>Pseudomonadati</taxon>
        <taxon>Bacteroidota</taxon>
        <taxon>Flavobacteriia</taxon>
        <taxon>Flavobacteriales</taxon>
        <taxon>Flavobacteriaceae</taxon>
        <taxon>Flavobacterium</taxon>
    </lineage>
</organism>
<dbReference type="AlphaFoldDB" id="A0A344LWF4"/>
<protein>
    <submittedName>
        <fullName evidence="1">Uncharacterized protein</fullName>
    </submittedName>
</protein>
<name>A0A344LWF4_9FLAO</name>
<proteinExistence type="predicted"/>
<dbReference type="OrthoDB" id="1375819at2"/>
<evidence type="ECO:0000313" key="2">
    <source>
        <dbReference type="Proteomes" id="UP000251561"/>
    </source>
</evidence>
<dbReference type="KEGG" id="ffl:HYN86_17265"/>
<gene>
    <name evidence="1" type="ORF">HYN86_17265</name>
</gene>